<evidence type="ECO:0000313" key="2">
    <source>
        <dbReference type="Proteomes" id="UP000824035"/>
    </source>
</evidence>
<dbReference type="AlphaFoldDB" id="A0A9D2IYP5"/>
<evidence type="ECO:0000313" key="1">
    <source>
        <dbReference type="EMBL" id="HIZ30173.1"/>
    </source>
</evidence>
<dbReference type="EMBL" id="DXBV01000025">
    <property type="protein sequence ID" value="HIZ30173.1"/>
    <property type="molecule type" value="Genomic_DNA"/>
</dbReference>
<comment type="caution">
    <text evidence="1">The sequence shown here is derived from an EMBL/GenBank/DDBJ whole genome shotgun (WGS) entry which is preliminary data.</text>
</comment>
<reference evidence="1" key="2">
    <citation type="submission" date="2021-04" db="EMBL/GenBank/DDBJ databases">
        <authorList>
            <person name="Gilroy R."/>
        </authorList>
    </citation>
    <scope>NUCLEOTIDE SEQUENCE</scope>
    <source>
        <strain evidence="1">ChiGjej4B4-18154</strain>
    </source>
</reference>
<organism evidence="1 2">
    <name type="scientific">Candidatus Allofournierella merdipullorum</name>
    <dbReference type="NCBI Taxonomy" id="2838595"/>
    <lineage>
        <taxon>Bacteria</taxon>
        <taxon>Bacillati</taxon>
        <taxon>Bacillota</taxon>
        <taxon>Clostridia</taxon>
        <taxon>Eubacteriales</taxon>
        <taxon>Oscillospiraceae</taxon>
        <taxon>Allofournierella</taxon>
    </lineage>
</organism>
<accession>A0A9D2IYP5</accession>
<dbReference type="Proteomes" id="UP000824035">
    <property type="component" value="Unassembled WGS sequence"/>
</dbReference>
<gene>
    <name evidence="1" type="ORF">H9813_02920</name>
</gene>
<reference evidence="1" key="1">
    <citation type="journal article" date="2021" name="PeerJ">
        <title>Extensive microbial diversity within the chicken gut microbiome revealed by metagenomics and culture.</title>
        <authorList>
            <person name="Gilroy R."/>
            <person name="Ravi A."/>
            <person name="Getino M."/>
            <person name="Pursley I."/>
            <person name="Horton D.L."/>
            <person name="Alikhan N.F."/>
            <person name="Baker D."/>
            <person name="Gharbi K."/>
            <person name="Hall N."/>
            <person name="Watson M."/>
            <person name="Adriaenssens E.M."/>
            <person name="Foster-Nyarko E."/>
            <person name="Jarju S."/>
            <person name="Secka A."/>
            <person name="Antonio M."/>
            <person name="Oren A."/>
            <person name="Chaudhuri R.R."/>
            <person name="La Ragione R."/>
            <person name="Hildebrand F."/>
            <person name="Pallen M.J."/>
        </authorList>
    </citation>
    <scope>NUCLEOTIDE SEQUENCE</scope>
    <source>
        <strain evidence="1">ChiGjej4B4-18154</strain>
    </source>
</reference>
<proteinExistence type="predicted"/>
<protein>
    <submittedName>
        <fullName evidence="1">Uncharacterized protein</fullName>
    </submittedName>
</protein>
<name>A0A9D2IYP5_9FIRM</name>
<sequence>MLDVLSIQYLNPNDTVDICGAFESCAEKDFPEKGRSKLVSLSPDFRRCQAVFEGQSPKNGYSTNQTGIPRFGLVWQDFLENARFHAR</sequence>